<sequence length="129" mass="14195">MFIADGGGGGTTDTPPAYSGTQQKLHVDPTAIPEAKKVFADALERLDAQLRDAEWALRAKNWAGDPVSKETAEKFNQDTFEAGDSAALTAIKEYRKQLDGVVRQLQAIEDNYRRVEGDNVASWGRVKRD</sequence>
<feature type="coiled-coil region" evidence="1">
    <location>
        <begin position="91"/>
        <end position="118"/>
    </location>
</feature>
<proteinExistence type="predicted"/>
<dbReference type="RefSeq" id="WP_343934043.1">
    <property type="nucleotide sequence ID" value="NZ_BAAABU010000004.1"/>
</dbReference>
<keyword evidence="4" id="KW-1185">Reference proteome</keyword>
<dbReference type="Proteomes" id="UP001500416">
    <property type="component" value="Unassembled WGS sequence"/>
</dbReference>
<evidence type="ECO:0000256" key="2">
    <source>
        <dbReference type="SAM" id="MobiDB-lite"/>
    </source>
</evidence>
<feature type="compositionally biased region" description="Gly residues" evidence="2">
    <location>
        <begin position="1"/>
        <end position="11"/>
    </location>
</feature>
<name>A0ABN0TPJ6_9PSEU</name>
<dbReference type="EMBL" id="BAAABU010000004">
    <property type="protein sequence ID" value="GAA0226937.1"/>
    <property type="molecule type" value="Genomic_DNA"/>
</dbReference>
<evidence type="ECO:0000256" key="1">
    <source>
        <dbReference type="SAM" id="Coils"/>
    </source>
</evidence>
<feature type="region of interest" description="Disordered" evidence="2">
    <location>
        <begin position="1"/>
        <end position="25"/>
    </location>
</feature>
<organism evidence="3 4">
    <name type="scientific">Saccharothrix mutabilis subsp. mutabilis</name>
    <dbReference type="NCBI Taxonomy" id="66855"/>
    <lineage>
        <taxon>Bacteria</taxon>
        <taxon>Bacillati</taxon>
        <taxon>Actinomycetota</taxon>
        <taxon>Actinomycetes</taxon>
        <taxon>Pseudonocardiales</taxon>
        <taxon>Pseudonocardiaceae</taxon>
        <taxon>Saccharothrix</taxon>
    </lineage>
</organism>
<evidence type="ECO:0000313" key="4">
    <source>
        <dbReference type="Proteomes" id="UP001500416"/>
    </source>
</evidence>
<protein>
    <recommendedName>
        <fullName evidence="5">PE domain-containing protein</fullName>
    </recommendedName>
</protein>
<keyword evidence="1" id="KW-0175">Coiled coil</keyword>
<comment type="caution">
    <text evidence="3">The sequence shown here is derived from an EMBL/GenBank/DDBJ whole genome shotgun (WGS) entry which is preliminary data.</text>
</comment>
<evidence type="ECO:0008006" key="5">
    <source>
        <dbReference type="Google" id="ProtNLM"/>
    </source>
</evidence>
<accession>A0ABN0TPJ6</accession>
<reference evidence="3 4" key="1">
    <citation type="journal article" date="2019" name="Int. J. Syst. Evol. Microbiol.">
        <title>The Global Catalogue of Microorganisms (GCM) 10K type strain sequencing project: providing services to taxonomists for standard genome sequencing and annotation.</title>
        <authorList>
            <consortium name="The Broad Institute Genomics Platform"/>
            <consortium name="The Broad Institute Genome Sequencing Center for Infectious Disease"/>
            <person name="Wu L."/>
            <person name="Ma J."/>
        </authorList>
    </citation>
    <scope>NUCLEOTIDE SEQUENCE [LARGE SCALE GENOMIC DNA]</scope>
    <source>
        <strain evidence="3 4">JCM 3380</strain>
    </source>
</reference>
<evidence type="ECO:0000313" key="3">
    <source>
        <dbReference type="EMBL" id="GAA0226937.1"/>
    </source>
</evidence>
<gene>
    <name evidence="3" type="ORF">GCM10010492_26530</name>
</gene>